<organism evidence="2 3">
    <name type="scientific">Pseudoramibacter alactolyticus ATCC 23263</name>
    <dbReference type="NCBI Taxonomy" id="887929"/>
    <lineage>
        <taxon>Bacteria</taxon>
        <taxon>Bacillati</taxon>
        <taxon>Bacillota</taxon>
        <taxon>Clostridia</taxon>
        <taxon>Eubacteriales</taxon>
        <taxon>Eubacteriaceae</taxon>
        <taxon>Pseudoramibacter</taxon>
    </lineage>
</organism>
<name>E6MDN3_9FIRM</name>
<accession>E6MDN3</accession>
<dbReference type="PANTHER" id="PTHR39966:SF1">
    <property type="entry name" value="HEMERYTHRIN-LIKE DOMAIN-CONTAINING PROTEIN"/>
    <property type="match status" value="1"/>
</dbReference>
<dbReference type="RefSeq" id="WP_006597533.1">
    <property type="nucleotide sequence ID" value="NZ_GL622359.1"/>
</dbReference>
<dbReference type="PANTHER" id="PTHR39966">
    <property type="entry name" value="BLL2471 PROTEIN-RELATED"/>
    <property type="match status" value="1"/>
</dbReference>
<dbReference type="Proteomes" id="UP000004754">
    <property type="component" value="Unassembled WGS sequence"/>
</dbReference>
<evidence type="ECO:0000259" key="1">
    <source>
        <dbReference type="Pfam" id="PF01814"/>
    </source>
</evidence>
<comment type="caution">
    <text evidence="2">The sequence shown here is derived from an EMBL/GenBank/DDBJ whole genome shotgun (WGS) entry which is preliminary data.</text>
</comment>
<feature type="domain" description="Hemerythrin-like" evidence="1">
    <location>
        <begin position="4"/>
        <end position="140"/>
    </location>
</feature>
<dbReference type="GO" id="GO:0005886">
    <property type="term" value="C:plasma membrane"/>
    <property type="evidence" value="ECO:0007669"/>
    <property type="project" value="TreeGrafter"/>
</dbReference>
<protein>
    <submittedName>
        <fullName evidence="2">Hemerythrin HHE cation binding domain protein</fullName>
    </submittedName>
</protein>
<dbReference type="HOGENOM" id="CLU_095978_2_0_9"/>
<dbReference type="Pfam" id="PF01814">
    <property type="entry name" value="Hemerythrin"/>
    <property type="match status" value="1"/>
</dbReference>
<reference evidence="2 3" key="1">
    <citation type="submission" date="2010-12" db="EMBL/GenBank/DDBJ databases">
        <authorList>
            <person name="Muzny D."/>
            <person name="Qin X."/>
            <person name="Deng J."/>
            <person name="Jiang H."/>
            <person name="Liu Y."/>
            <person name="Qu J."/>
            <person name="Song X.-Z."/>
            <person name="Zhang L."/>
            <person name="Thornton R."/>
            <person name="Coyle M."/>
            <person name="Francisco L."/>
            <person name="Jackson L."/>
            <person name="Javaid M."/>
            <person name="Korchina V."/>
            <person name="Kovar C."/>
            <person name="Mata R."/>
            <person name="Mathew T."/>
            <person name="Ngo R."/>
            <person name="Nguyen L."/>
            <person name="Nguyen N."/>
            <person name="Okwuonu G."/>
            <person name="Ongeri F."/>
            <person name="Pham C."/>
            <person name="Simmons D."/>
            <person name="Wilczek-Boney K."/>
            <person name="Hale W."/>
            <person name="Jakkamsetti A."/>
            <person name="Pham P."/>
            <person name="Ruth R."/>
            <person name="San Lucas F."/>
            <person name="Warren J."/>
            <person name="Zhang J."/>
            <person name="Zhao Z."/>
            <person name="Zhou C."/>
            <person name="Zhu D."/>
            <person name="Lee S."/>
            <person name="Bess C."/>
            <person name="Blankenburg K."/>
            <person name="Forbes L."/>
            <person name="Fu Q."/>
            <person name="Gubbala S."/>
            <person name="Hirani K."/>
            <person name="Jayaseelan J.C."/>
            <person name="Lara F."/>
            <person name="Munidasa M."/>
            <person name="Palculict T."/>
            <person name="Patil S."/>
            <person name="Pu L.-L."/>
            <person name="Saada N."/>
            <person name="Tang L."/>
            <person name="Weissenberger G."/>
            <person name="Zhu Y."/>
            <person name="Hemphill L."/>
            <person name="Shang Y."/>
            <person name="Youmans B."/>
            <person name="Ayvaz T."/>
            <person name="Ross M."/>
            <person name="Santibanez J."/>
            <person name="Aqrawi P."/>
            <person name="Gross S."/>
            <person name="Joshi V."/>
            <person name="Fowler G."/>
            <person name="Nazareth L."/>
            <person name="Reid J."/>
            <person name="Worley K."/>
            <person name="Petrosino J."/>
            <person name="Highlander S."/>
            <person name="Gibbs R."/>
        </authorList>
    </citation>
    <scope>NUCLEOTIDE SEQUENCE [LARGE SCALE GENOMIC DNA]</scope>
    <source>
        <strain evidence="2 3">ATCC 23263</strain>
    </source>
</reference>
<dbReference type="OrthoDB" id="9785474at2"/>
<dbReference type="eggNOG" id="COG3945">
    <property type="taxonomic scope" value="Bacteria"/>
</dbReference>
<evidence type="ECO:0000313" key="2">
    <source>
        <dbReference type="EMBL" id="EFV02833.1"/>
    </source>
</evidence>
<evidence type="ECO:0000313" key="3">
    <source>
        <dbReference type="Proteomes" id="UP000004754"/>
    </source>
</evidence>
<dbReference type="EMBL" id="AEQN01000004">
    <property type="protein sequence ID" value="EFV02833.1"/>
    <property type="molecule type" value="Genomic_DNA"/>
</dbReference>
<dbReference type="InterPro" id="IPR012312">
    <property type="entry name" value="Hemerythrin-like"/>
</dbReference>
<sequence length="204" mass="23173">MYSVDVMKAEHDNILEFLKVVRSMCCQVVAGGDLVSDDFRQVVDFARNYSDAQHHGKEEHFLFNEMEARLGPVGVNLIRHGMLVEHNLCRGHMFDLTTALDQYEADPDIQTKVDIVEAANGYATLLTRHIAKENTVVYPFGEKNLGAEVIAQIDDKVRAFEAQTAEVPDRYLAMLERLRDRYGRVDDRHQDVVITPTAPKVQID</sequence>
<dbReference type="AlphaFoldDB" id="E6MDN3"/>
<dbReference type="Gene3D" id="1.20.120.520">
    <property type="entry name" value="nmb1532 protein domain like"/>
    <property type="match status" value="1"/>
</dbReference>
<gene>
    <name evidence="2" type="ORF">HMP0721_0115</name>
</gene>
<dbReference type="STRING" id="887929.HMP0721_0115"/>
<proteinExistence type="predicted"/>
<keyword evidence="3" id="KW-1185">Reference proteome</keyword>